<dbReference type="Pfam" id="PF25545">
    <property type="entry name" value="DUF7924"/>
    <property type="match status" value="1"/>
</dbReference>
<comment type="caution">
    <text evidence="3">The sequence shown here is derived from an EMBL/GenBank/DDBJ whole genome shotgun (WGS) entry which is preliminary data.</text>
</comment>
<evidence type="ECO:0000259" key="2">
    <source>
        <dbReference type="Pfam" id="PF25545"/>
    </source>
</evidence>
<feature type="compositionally biased region" description="Polar residues" evidence="1">
    <location>
        <begin position="101"/>
        <end position="110"/>
    </location>
</feature>
<evidence type="ECO:0000313" key="3">
    <source>
        <dbReference type="EMBL" id="KAG7287003.1"/>
    </source>
</evidence>
<feature type="region of interest" description="Disordered" evidence="1">
    <location>
        <begin position="63"/>
        <end position="113"/>
    </location>
</feature>
<name>A0AAD4EX75_9PEZI</name>
<dbReference type="EMBL" id="JAHCVI010000003">
    <property type="protein sequence ID" value="KAG7287003.1"/>
    <property type="molecule type" value="Genomic_DNA"/>
</dbReference>
<dbReference type="Proteomes" id="UP001197093">
    <property type="component" value="Unassembled WGS sequence"/>
</dbReference>
<dbReference type="AlphaFoldDB" id="A0AAD4EX75"/>
<dbReference type="PANTHER" id="PTHR42470:SF1">
    <property type="entry name" value="VAST DOMAIN-CONTAINING PROTEIN"/>
    <property type="match status" value="1"/>
</dbReference>
<keyword evidence="4" id="KW-1185">Reference proteome</keyword>
<reference evidence="3" key="1">
    <citation type="submission" date="2023-02" db="EMBL/GenBank/DDBJ databases">
        <authorList>
            <person name="Palmer J.M."/>
        </authorList>
    </citation>
    <scope>NUCLEOTIDE SEQUENCE</scope>
    <source>
        <strain evidence="3">FW57</strain>
    </source>
</reference>
<evidence type="ECO:0000256" key="1">
    <source>
        <dbReference type="SAM" id="MobiDB-lite"/>
    </source>
</evidence>
<proteinExistence type="predicted"/>
<sequence length="431" mass="47777">MTPEIQHSRPAKCSYASFFDERHSPRAFLETRVSRWLDSFDSGVSSRSESGLDLLVRPFPDIPTHKRARSAPEVGQHDNRQGAGALLPPPTPSIPSRTRQSGRSNVSNSAGPLDSAYREHLNWNGIRIESLPNSLPAHVAAHVANIQSRERESPEPDPAAIAAYLQDRKALDEKCNEGDVTGSMTTWVLPSKQEISQRGLDRADGLLMSLHLTPVRPGIPPAMKVSQPKPDLLYGYQGDLGPSPFNQSQLIAQMQMDTGPGQAFANTNSQRLRFPFFALELKGDGGTFGSLWVATNQCGGDAAACFNATARLNELLTAANQPMVDNLTYCIAMDNRYAQLYVSWKADLLDYYMYEVRAYVLSREDEYKDFRRHIRNILDWGSDQRLAQIKQSLDVLLEESRKETAKAAKPRSPPSASGSSSGSLSKRQRFN</sequence>
<evidence type="ECO:0000313" key="4">
    <source>
        <dbReference type="Proteomes" id="UP001197093"/>
    </source>
</evidence>
<organism evidence="3 4">
    <name type="scientific">Staphylotrichum longicolle</name>
    <dbReference type="NCBI Taxonomy" id="669026"/>
    <lineage>
        <taxon>Eukaryota</taxon>
        <taxon>Fungi</taxon>
        <taxon>Dikarya</taxon>
        <taxon>Ascomycota</taxon>
        <taxon>Pezizomycotina</taxon>
        <taxon>Sordariomycetes</taxon>
        <taxon>Sordariomycetidae</taxon>
        <taxon>Sordariales</taxon>
        <taxon>Chaetomiaceae</taxon>
        <taxon>Staphylotrichum</taxon>
    </lineage>
</organism>
<feature type="domain" description="DUF7924" evidence="2">
    <location>
        <begin position="173"/>
        <end position="392"/>
    </location>
</feature>
<accession>A0AAD4EX75</accession>
<feature type="region of interest" description="Disordered" evidence="1">
    <location>
        <begin position="401"/>
        <end position="431"/>
    </location>
</feature>
<dbReference type="InterPro" id="IPR057684">
    <property type="entry name" value="DUF7924"/>
</dbReference>
<feature type="compositionally biased region" description="Low complexity" evidence="1">
    <location>
        <begin position="414"/>
        <end position="425"/>
    </location>
</feature>
<dbReference type="PANTHER" id="PTHR42470">
    <property type="entry name" value="VAST DOMAIN-CONTAINING PROTEIN"/>
    <property type="match status" value="1"/>
</dbReference>
<gene>
    <name evidence="3" type="ORF">NEMBOFW57_006503</name>
</gene>
<protein>
    <recommendedName>
        <fullName evidence="2">DUF7924 domain-containing protein</fullName>
    </recommendedName>
</protein>